<proteinExistence type="predicted"/>
<dbReference type="RefSeq" id="WP_205004266.1">
    <property type="nucleotide sequence ID" value="NZ_JAFBER010000020.1"/>
</dbReference>
<gene>
    <name evidence="2" type="ORF">JOD45_002607</name>
</gene>
<keyword evidence="2" id="KW-0240">DNA-directed RNA polymerase</keyword>
<keyword evidence="2" id="KW-0804">Transcription</keyword>
<keyword evidence="3" id="KW-1185">Reference proteome</keyword>
<evidence type="ECO:0000313" key="3">
    <source>
        <dbReference type="Proteomes" id="UP000808914"/>
    </source>
</evidence>
<sequence>MQNIFTVLECRKCNKAYNVKPEKMLAHYANIHCPHCGAMAKMPSALEKYYHSMNDFKQHLSGAAKT</sequence>
<evidence type="ECO:0000313" key="2">
    <source>
        <dbReference type="EMBL" id="MBM7646379.1"/>
    </source>
</evidence>
<protein>
    <submittedName>
        <fullName evidence="2">DNA-directed RNA polymerase subunit RPC12/RpoP</fullName>
    </submittedName>
</protein>
<evidence type="ECO:0000259" key="1">
    <source>
        <dbReference type="Pfam" id="PF25206"/>
    </source>
</evidence>
<dbReference type="Pfam" id="PF25206">
    <property type="entry name" value="DUF7836"/>
    <property type="match status" value="1"/>
</dbReference>
<feature type="domain" description="DUF7836" evidence="1">
    <location>
        <begin position="1"/>
        <end position="42"/>
    </location>
</feature>
<dbReference type="EMBL" id="JAFBER010000020">
    <property type="protein sequence ID" value="MBM7646379.1"/>
    <property type="molecule type" value="Genomic_DNA"/>
</dbReference>
<accession>A0ABS2Q258</accession>
<dbReference type="GO" id="GO:0000428">
    <property type="term" value="C:DNA-directed RNA polymerase complex"/>
    <property type="evidence" value="ECO:0007669"/>
    <property type="project" value="UniProtKB-KW"/>
</dbReference>
<dbReference type="Proteomes" id="UP000808914">
    <property type="component" value="Unassembled WGS sequence"/>
</dbReference>
<organism evidence="2 3">
    <name type="scientific">Scopulibacillus daqui</name>
    <dbReference type="NCBI Taxonomy" id="1469162"/>
    <lineage>
        <taxon>Bacteria</taxon>
        <taxon>Bacillati</taxon>
        <taxon>Bacillota</taxon>
        <taxon>Bacilli</taxon>
        <taxon>Bacillales</taxon>
        <taxon>Sporolactobacillaceae</taxon>
        <taxon>Scopulibacillus</taxon>
    </lineage>
</organism>
<dbReference type="InterPro" id="IPR057158">
    <property type="entry name" value="DUF7836"/>
</dbReference>
<name>A0ABS2Q258_9BACL</name>
<comment type="caution">
    <text evidence="2">The sequence shown here is derived from an EMBL/GenBank/DDBJ whole genome shotgun (WGS) entry which is preliminary data.</text>
</comment>
<reference evidence="2 3" key="1">
    <citation type="submission" date="2021-01" db="EMBL/GenBank/DDBJ databases">
        <title>Genomic Encyclopedia of Type Strains, Phase IV (KMG-IV): sequencing the most valuable type-strain genomes for metagenomic binning, comparative biology and taxonomic classification.</title>
        <authorList>
            <person name="Goeker M."/>
        </authorList>
    </citation>
    <scope>NUCLEOTIDE SEQUENCE [LARGE SCALE GENOMIC DNA]</scope>
    <source>
        <strain evidence="2 3">DSM 28236</strain>
    </source>
</reference>